<reference evidence="3 4" key="1">
    <citation type="submission" date="2022-02" db="EMBL/GenBank/DDBJ databases">
        <title>Paenibacillus sp. MBLB1776 Whole Genome Shotgun Sequencing.</title>
        <authorList>
            <person name="Hwang C.Y."/>
            <person name="Cho E.-S."/>
            <person name="Seo M.-J."/>
        </authorList>
    </citation>
    <scope>NUCLEOTIDE SEQUENCE [LARGE SCALE GENOMIC DNA]</scope>
    <source>
        <strain evidence="3 4">MBLB1776</strain>
    </source>
</reference>
<evidence type="ECO:0000259" key="2">
    <source>
        <dbReference type="PROSITE" id="PS50022"/>
    </source>
</evidence>
<organism evidence="3 4">
    <name type="scientific">Paenibacillus aurantius</name>
    <dbReference type="NCBI Taxonomy" id="2918900"/>
    <lineage>
        <taxon>Bacteria</taxon>
        <taxon>Bacillati</taxon>
        <taxon>Bacillota</taxon>
        <taxon>Bacilli</taxon>
        <taxon>Bacillales</taxon>
        <taxon>Paenibacillaceae</taxon>
        <taxon>Paenibacillus</taxon>
    </lineage>
</organism>
<dbReference type="Pfam" id="PF20138">
    <property type="entry name" value="DUF6528"/>
    <property type="match status" value="1"/>
</dbReference>
<dbReference type="InterPro" id="IPR008964">
    <property type="entry name" value="Invasin/intimin_cell_adhesion"/>
</dbReference>
<protein>
    <submittedName>
        <fullName evidence="3">DUF6528 family protein</fullName>
    </submittedName>
</protein>
<dbReference type="SUPFAM" id="SSF49373">
    <property type="entry name" value="Invasin/intimin cell-adhesion fragments"/>
    <property type="match status" value="1"/>
</dbReference>
<name>A0AA96RDB0_9BACL</name>
<feature type="chain" id="PRO_5041717857" evidence="1">
    <location>
        <begin position="22"/>
        <end position="908"/>
    </location>
</feature>
<dbReference type="InterPro" id="IPR008979">
    <property type="entry name" value="Galactose-bd-like_sf"/>
</dbReference>
<dbReference type="Gene3D" id="2.60.120.260">
    <property type="entry name" value="Galactose-binding domain-like"/>
    <property type="match status" value="1"/>
</dbReference>
<evidence type="ECO:0000256" key="1">
    <source>
        <dbReference type="SAM" id="SignalP"/>
    </source>
</evidence>
<dbReference type="PANTHER" id="PTHR45713">
    <property type="entry name" value="FTP DOMAIN-CONTAINING PROTEIN"/>
    <property type="match status" value="1"/>
</dbReference>
<dbReference type="InterPro" id="IPR011041">
    <property type="entry name" value="Quinoprot_gluc/sorb_DH_b-prop"/>
</dbReference>
<dbReference type="InterPro" id="IPR045383">
    <property type="entry name" value="DUF6528"/>
</dbReference>
<sequence length="908" mass="98276">MLNKVRLIACAFLMMAGTLTGFQTDQRAEAAVPACCEIATTNQANNTIDLYDPAVDDWNSPDALKWSWKPSTALGYSSAEVRLWGGPSEAKRKGSVLVATAGQLATIAAYPSGTRIWAADVGIGSNPHSAELLPNGNLAVAASDGKWIRVYTSSQGPSSVSYAQFNLDFAHAAHWDGENELLWVIGYDNVAKQHIMTGLRVGGTDAKPTLTEDTSRRSLLPSPWGHDITPYAGDSSKLWVSTNAAVYVYDIPAKSFTPAPEAANRSFVKSVGNLPSGQIVEARPDNVKTPPGGCTANGWCTDTVDFYAPDMTRTVNGAAFYKARIWDGPPEERLSVLNGLTAVETFYTDTVPDGGLKLPDYYFVHAGDQDNLILTRFVNPVNERSYLAVGNPSLSQTQMPAIQFDPERDIKQVKEVSAATGEEMDTSYDSQTGKLASTLLPGEMKLYALPAGFRYQIPQQLPPEPPAIGPYTNLALHKTVTASSDYGRSGWYARAVTDGQRTSTASSMGWTSYNDIKKNHTEWITVDMGASYKINTVDLYPRADGKNTGLGYPQDFTIQVSDDNVHWSVAASGHQEVRPTGMMEYTFPMTSARYVKIEGTQLTGDPFGNYHMQFAEIEIYSRTESHLTLELKPSKLLVGKTGELHVFGWTPEGEIDPLDGAVVRFSSSNPAVAGVDDKGTVTAKAEGKAVLTAEVTKRDGTVDKGEYELMVESLPSPWKADFYGKAYGLINPVEDGFTIRANGLGHGPEEDDLVYLYQDFTTENPVTVTSVIDSVYRTATGQDGSAGIMFRNGSEADASGSFVSLTVNPQGRLMMTARTEAGTVQELKGPYTVFPVELKLVKTGNRFTGFYKKEGTWMPVSGNPGHSGITVNMGKAIKAGMAVFSEESELYTAATVSRIRFESGPGIP</sequence>
<dbReference type="RefSeq" id="WP_315605066.1">
    <property type="nucleotide sequence ID" value="NZ_CP130318.1"/>
</dbReference>
<dbReference type="PROSITE" id="PS50022">
    <property type="entry name" value="FA58C_3"/>
    <property type="match status" value="1"/>
</dbReference>
<dbReference type="PANTHER" id="PTHR45713:SF6">
    <property type="entry name" value="F5_8 TYPE C DOMAIN-CONTAINING PROTEIN"/>
    <property type="match status" value="1"/>
</dbReference>
<dbReference type="KEGG" id="paun:MJA45_27445"/>
<evidence type="ECO:0000313" key="4">
    <source>
        <dbReference type="Proteomes" id="UP001305702"/>
    </source>
</evidence>
<dbReference type="AlphaFoldDB" id="A0AA96RDB0"/>
<dbReference type="Pfam" id="PF02368">
    <property type="entry name" value="Big_2"/>
    <property type="match status" value="1"/>
</dbReference>
<dbReference type="SUPFAM" id="SSF49785">
    <property type="entry name" value="Galactose-binding domain-like"/>
    <property type="match status" value="1"/>
</dbReference>
<dbReference type="SUPFAM" id="SSF50952">
    <property type="entry name" value="Soluble quinoprotein glucose dehydrogenase"/>
    <property type="match status" value="1"/>
</dbReference>
<gene>
    <name evidence="3" type="ORF">MJA45_27445</name>
</gene>
<accession>A0AA96RDB0</accession>
<proteinExistence type="predicted"/>
<keyword evidence="4" id="KW-1185">Reference proteome</keyword>
<feature type="signal peptide" evidence="1">
    <location>
        <begin position="1"/>
        <end position="21"/>
    </location>
</feature>
<dbReference type="InterPro" id="IPR000421">
    <property type="entry name" value="FA58C"/>
</dbReference>
<dbReference type="Proteomes" id="UP001305702">
    <property type="component" value="Chromosome"/>
</dbReference>
<dbReference type="InterPro" id="IPR051941">
    <property type="entry name" value="BG_Antigen-Binding_Lectin"/>
</dbReference>
<feature type="domain" description="F5/8 type C" evidence="2">
    <location>
        <begin position="463"/>
        <end position="622"/>
    </location>
</feature>
<dbReference type="InterPro" id="IPR003343">
    <property type="entry name" value="Big_2"/>
</dbReference>
<evidence type="ECO:0000313" key="3">
    <source>
        <dbReference type="EMBL" id="WNQ11290.1"/>
    </source>
</evidence>
<dbReference type="Pfam" id="PF00754">
    <property type="entry name" value="F5_F8_type_C"/>
    <property type="match status" value="1"/>
</dbReference>
<dbReference type="EMBL" id="CP130318">
    <property type="protein sequence ID" value="WNQ11290.1"/>
    <property type="molecule type" value="Genomic_DNA"/>
</dbReference>
<dbReference type="Gene3D" id="2.60.40.1080">
    <property type="match status" value="1"/>
</dbReference>
<keyword evidence="1" id="KW-0732">Signal</keyword>